<dbReference type="EMBL" id="JAWDGP010004652">
    <property type="protein sequence ID" value="KAK3762754.1"/>
    <property type="molecule type" value="Genomic_DNA"/>
</dbReference>
<accession>A0AAE0Z4K3</accession>
<name>A0AAE0Z4K3_9GAST</name>
<sequence>MISDLQCKGEQMFESWSWTTNLADVTRNKEIKYIVYLPTQISFDCNVLWVVKHSNHYLRLYKSLHISARIFTVSEDCNKTIGLTQDKEQTFPMSLLVLLLIISCWTPGGF</sequence>
<proteinExistence type="predicted"/>
<evidence type="ECO:0000313" key="1">
    <source>
        <dbReference type="EMBL" id="KAK3762754.1"/>
    </source>
</evidence>
<reference evidence="1" key="1">
    <citation type="journal article" date="2023" name="G3 (Bethesda)">
        <title>A reference genome for the long-term kleptoplast-retaining sea slug Elysia crispata morphotype clarki.</title>
        <authorList>
            <person name="Eastman K.E."/>
            <person name="Pendleton A.L."/>
            <person name="Shaikh M.A."/>
            <person name="Suttiyut T."/>
            <person name="Ogas R."/>
            <person name="Tomko P."/>
            <person name="Gavelis G."/>
            <person name="Widhalm J.R."/>
            <person name="Wisecaver J.H."/>
        </authorList>
    </citation>
    <scope>NUCLEOTIDE SEQUENCE</scope>
    <source>
        <strain evidence="1">ECLA1</strain>
    </source>
</reference>
<keyword evidence="2" id="KW-1185">Reference proteome</keyword>
<gene>
    <name evidence="1" type="ORF">RRG08_066894</name>
</gene>
<dbReference type="AlphaFoldDB" id="A0AAE0Z4K3"/>
<comment type="caution">
    <text evidence="1">The sequence shown here is derived from an EMBL/GenBank/DDBJ whole genome shotgun (WGS) entry which is preliminary data.</text>
</comment>
<protein>
    <submittedName>
        <fullName evidence="1">Uncharacterized protein</fullName>
    </submittedName>
</protein>
<dbReference type="Proteomes" id="UP001283361">
    <property type="component" value="Unassembled WGS sequence"/>
</dbReference>
<evidence type="ECO:0000313" key="2">
    <source>
        <dbReference type="Proteomes" id="UP001283361"/>
    </source>
</evidence>
<organism evidence="1 2">
    <name type="scientific">Elysia crispata</name>
    <name type="common">lettuce slug</name>
    <dbReference type="NCBI Taxonomy" id="231223"/>
    <lineage>
        <taxon>Eukaryota</taxon>
        <taxon>Metazoa</taxon>
        <taxon>Spiralia</taxon>
        <taxon>Lophotrochozoa</taxon>
        <taxon>Mollusca</taxon>
        <taxon>Gastropoda</taxon>
        <taxon>Heterobranchia</taxon>
        <taxon>Euthyneura</taxon>
        <taxon>Panpulmonata</taxon>
        <taxon>Sacoglossa</taxon>
        <taxon>Placobranchoidea</taxon>
        <taxon>Plakobranchidae</taxon>
        <taxon>Elysia</taxon>
    </lineage>
</organism>